<sequence length="374" mass="39921">MARVRRRQRYGGAEEGPAGTGGVAGARGGPSIWAGQAGLGTSPGKREEIGGEEVGEETGVVEDERFVSLPFRVSLRICDLTWLVRLGMWRTGEDGDRRVEEADAWARSSKEVAWEPIRVEKMASETTEEYGLEEREVEGKGVLGVRALEDGRKGGAGGNNQSRCGGAGEESRSRGIFGITGMAGTVLTYRAGVHGGVCKIPITKAKQSQKIDPCITKEFPERLLLTYKPEESEEVPELASAEEEKPQIEEPAAAMPSSTEVVSPPPIAEVVDTGDLLWPPASLVGGDSDGDEEEGEAAARRAGRGDGWEKRGEAPTVGKREEGGSAGVGEEVELDWRREPTVATRRRGGAAHFIGFGSGGGVTNIKMRGNRDFF</sequence>
<dbReference type="AlphaFoldDB" id="A0A6G1DFR2"/>
<dbReference type="Proteomes" id="UP000479710">
    <property type="component" value="Unassembled WGS sequence"/>
</dbReference>
<gene>
    <name evidence="2" type="ORF">E2562_003009</name>
</gene>
<evidence type="ECO:0000313" key="3">
    <source>
        <dbReference type="Proteomes" id="UP000479710"/>
    </source>
</evidence>
<name>A0A6G1DFR2_9ORYZ</name>
<reference evidence="2 3" key="1">
    <citation type="submission" date="2019-11" db="EMBL/GenBank/DDBJ databases">
        <title>Whole genome sequence of Oryza granulata.</title>
        <authorList>
            <person name="Li W."/>
        </authorList>
    </citation>
    <scope>NUCLEOTIDE SEQUENCE [LARGE SCALE GENOMIC DNA]</scope>
    <source>
        <strain evidence="3">cv. Menghai</strain>
        <tissue evidence="2">Leaf</tissue>
    </source>
</reference>
<protein>
    <submittedName>
        <fullName evidence="2">Uncharacterized protein</fullName>
    </submittedName>
</protein>
<dbReference type="EMBL" id="SPHZ02000006">
    <property type="protein sequence ID" value="KAF0910573.1"/>
    <property type="molecule type" value="Genomic_DNA"/>
</dbReference>
<evidence type="ECO:0000313" key="2">
    <source>
        <dbReference type="EMBL" id="KAF0910573.1"/>
    </source>
</evidence>
<feature type="region of interest" description="Disordered" evidence="1">
    <location>
        <begin position="230"/>
        <end position="263"/>
    </location>
</feature>
<keyword evidence="3" id="KW-1185">Reference proteome</keyword>
<feature type="region of interest" description="Disordered" evidence="1">
    <location>
        <begin position="1"/>
        <end position="48"/>
    </location>
</feature>
<feature type="region of interest" description="Disordered" evidence="1">
    <location>
        <begin position="280"/>
        <end position="337"/>
    </location>
</feature>
<feature type="region of interest" description="Disordered" evidence="1">
    <location>
        <begin position="152"/>
        <end position="171"/>
    </location>
</feature>
<evidence type="ECO:0000256" key="1">
    <source>
        <dbReference type="SAM" id="MobiDB-lite"/>
    </source>
</evidence>
<comment type="caution">
    <text evidence="2">The sequence shown here is derived from an EMBL/GenBank/DDBJ whole genome shotgun (WGS) entry which is preliminary data.</text>
</comment>
<accession>A0A6G1DFR2</accession>
<organism evidence="2 3">
    <name type="scientific">Oryza meyeriana var. granulata</name>
    <dbReference type="NCBI Taxonomy" id="110450"/>
    <lineage>
        <taxon>Eukaryota</taxon>
        <taxon>Viridiplantae</taxon>
        <taxon>Streptophyta</taxon>
        <taxon>Embryophyta</taxon>
        <taxon>Tracheophyta</taxon>
        <taxon>Spermatophyta</taxon>
        <taxon>Magnoliopsida</taxon>
        <taxon>Liliopsida</taxon>
        <taxon>Poales</taxon>
        <taxon>Poaceae</taxon>
        <taxon>BOP clade</taxon>
        <taxon>Oryzoideae</taxon>
        <taxon>Oryzeae</taxon>
        <taxon>Oryzinae</taxon>
        <taxon>Oryza</taxon>
        <taxon>Oryza meyeriana</taxon>
    </lineage>
</organism>
<feature type="compositionally biased region" description="Gly residues" evidence="1">
    <location>
        <begin position="18"/>
        <end position="28"/>
    </location>
</feature>
<feature type="compositionally biased region" description="Basic and acidic residues" evidence="1">
    <location>
        <begin position="297"/>
        <end position="323"/>
    </location>
</feature>
<proteinExistence type="predicted"/>